<gene>
    <name evidence="2" type="ORF">HannXRQ_Chr07g0185691</name>
</gene>
<reference evidence="3" key="1">
    <citation type="journal article" date="2017" name="Nature">
        <title>The sunflower genome provides insights into oil metabolism, flowering and Asterid evolution.</title>
        <authorList>
            <person name="Badouin H."/>
            <person name="Gouzy J."/>
            <person name="Grassa C.J."/>
            <person name="Murat F."/>
            <person name="Staton S.E."/>
            <person name="Cottret L."/>
            <person name="Lelandais-Briere C."/>
            <person name="Owens G.L."/>
            <person name="Carrere S."/>
            <person name="Mayjonade B."/>
            <person name="Legrand L."/>
            <person name="Gill N."/>
            <person name="Kane N.C."/>
            <person name="Bowers J.E."/>
            <person name="Hubner S."/>
            <person name="Bellec A."/>
            <person name="Berard A."/>
            <person name="Berges H."/>
            <person name="Blanchet N."/>
            <person name="Boniface M.C."/>
            <person name="Brunel D."/>
            <person name="Catrice O."/>
            <person name="Chaidir N."/>
            <person name="Claudel C."/>
            <person name="Donnadieu C."/>
            <person name="Faraut T."/>
            <person name="Fievet G."/>
            <person name="Helmstetter N."/>
            <person name="King M."/>
            <person name="Knapp S.J."/>
            <person name="Lai Z."/>
            <person name="Le Paslier M.C."/>
            <person name="Lippi Y."/>
            <person name="Lorenzon L."/>
            <person name="Mandel J.R."/>
            <person name="Marage G."/>
            <person name="Marchand G."/>
            <person name="Marquand E."/>
            <person name="Bret-Mestries E."/>
            <person name="Morien E."/>
            <person name="Nambeesan S."/>
            <person name="Nguyen T."/>
            <person name="Pegot-Espagnet P."/>
            <person name="Pouilly N."/>
            <person name="Raftis F."/>
            <person name="Sallet E."/>
            <person name="Schiex T."/>
            <person name="Thomas J."/>
            <person name="Vandecasteele C."/>
            <person name="Vares D."/>
            <person name="Vear F."/>
            <person name="Vautrin S."/>
            <person name="Crespi M."/>
            <person name="Mangin B."/>
            <person name="Burke J.M."/>
            <person name="Salse J."/>
            <person name="Munos S."/>
            <person name="Vincourt P."/>
            <person name="Rieseberg L.H."/>
            <person name="Langlade N.B."/>
        </authorList>
    </citation>
    <scope>NUCLEOTIDE SEQUENCE [LARGE SCALE GENOMIC DNA]</scope>
    <source>
        <strain evidence="3">cv. SF193</strain>
    </source>
</reference>
<dbReference type="InParanoid" id="A0A251UA82"/>
<keyword evidence="3" id="KW-1185">Reference proteome</keyword>
<protein>
    <submittedName>
        <fullName evidence="2">Uncharacterized protein</fullName>
    </submittedName>
</protein>
<feature type="region of interest" description="Disordered" evidence="1">
    <location>
        <begin position="52"/>
        <end position="73"/>
    </location>
</feature>
<dbReference type="AlphaFoldDB" id="A0A251UA82"/>
<sequence>MNLMNSTRLSLAHIYWAAQYTQKTHVLFYPSPTSSHQFFTFKFIRETEPFEGAGEQYGRMREGDPEPATGDRTSARACLLPTDSKI</sequence>
<evidence type="ECO:0000256" key="1">
    <source>
        <dbReference type="SAM" id="MobiDB-lite"/>
    </source>
</evidence>
<accession>A0A251UA82</accession>
<proteinExistence type="predicted"/>
<evidence type="ECO:0000313" key="3">
    <source>
        <dbReference type="Proteomes" id="UP000215914"/>
    </source>
</evidence>
<dbReference type="EMBL" id="CM007896">
    <property type="protein sequence ID" value="OTG19776.1"/>
    <property type="molecule type" value="Genomic_DNA"/>
</dbReference>
<dbReference type="Proteomes" id="UP000215914">
    <property type="component" value="Chromosome 7"/>
</dbReference>
<organism evidence="2 3">
    <name type="scientific">Helianthus annuus</name>
    <name type="common">Common sunflower</name>
    <dbReference type="NCBI Taxonomy" id="4232"/>
    <lineage>
        <taxon>Eukaryota</taxon>
        <taxon>Viridiplantae</taxon>
        <taxon>Streptophyta</taxon>
        <taxon>Embryophyta</taxon>
        <taxon>Tracheophyta</taxon>
        <taxon>Spermatophyta</taxon>
        <taxon>Magnoliopsida</taxon>
        <taxon>eudicotyledons</taxon>
        <taxon>Gunneridae</taxon>
        <taxon>Pentapetalae</taxon>
        <taxon>asterids</taxon>
        <taxon>campanulids</taxon>
        <taxon>Asterales</taxon>
        <taxon>Asteraceae</taxon>
        <taxon>Asteroideae</taxon>
        <taxon>Heliantheae alliance</taxon>
        <taxon>Heliantheae</taxon>
        <taxon>Helianthus</taxon>
    </lineage>
</organism>
<name>A0A251UA82_HELAN</name>
<evidence type="ECO:0000313" key="2">
    <source>
        <dbReference type="EMBL" id="OTG19776.1"/>
    </source>
</evidence>